<dbReference type="InterPro" id="IPR029046">
    <property type="entry name" value="LolA/LolB/LppX"/>
</dbReference>
<evidence type="ECO:0000313" key="5">
    <source>
        <dbReference type="Proteomes" id="UP000190750"/>
    </source>
</evidence>
<gene>
    <name evidence="4" type="ORF">RF819_11480</name>
</gene>
<sequence length="261" mass="29646">MKLHQLSLFLLGALLSACALAQGAPQPNAQAMLQASDAVRNPDKPFGVTVTLIEYRSGKQTDTSTLGSYAKSDARSGQFRTLIRFVAPARDEGKLMLKNGNDFWFYDPSSRASVRLSPQQRLMGQASNGDVVTVNLAKDYQAKIGLEEEIADGNRQMRRSTRLDLTASSPEASYNRIELWVDSTNSQPLKARFFSESERLLKTVYYRRYQPQLGKERPTEMVIIDGLDTKWVTVMRYSDFVYRDVPEVWLQRDYLPNFKPE</sequence>
<evidence type="ECO:0000259" key="3">
    <source>
        <dbReference type="Pfam" id="PF17131"/>
    </source>
</evidence>
<organism evidence="4 5">
    <name type="scientific">Rhodoferax fermentans</name>
    <dbReference type="NCBI Taxonomy" id="28066"/>
    <lineage>
        <taxon>Bacteria</taxon>
        <taxon>Pseudomonadati</taxon>
        <taxon>Pseudomonadota</taxon>
        <taxon>Betaproteobacteria</taxon>
        <taxon>Burkholderiales</taxon>
        <taxon>Comamonadaceae</taxon>
        <taxon>Rhodoferax</taxon>
    </lineage>
</organism>
<dbReference type="PROSITE" id="PS51257">
    <property type="entry name" value="PROKAR_LIPOPROTEIN"/>
    <property type="match status" value="1"/>
</dbReference>
<dbReference type="Pfam" id="PF17131">
    <property type="entry name" value="LolA_like"/>
    <property type="match status" value="1"/>
</dbReference>
<accession>A0A1T1ATH3</accession>
<dbReference type="InterPro" id="IPR011220">
    <property type="entry name" value="UCP028205"/>
</dbReference>
<dbReference type="SUPFAM" id="SSF89392">
    <property type="entry name" value="Prokaryotic lipoproteins and lipoprotein localization factors"/>
    <property type="match status" value="1"/>
</dbReference>
<keyword evidence="4" id="KW-0449">Lipoprotein</keyword>
<evidence type="ECO:0000256" key="2">
    <source>
        <dbReference type="SAM" id="SignalP"/>
    </source>
</evidence>
<dbReference type="CDD" id="cd16329">
    <property type="entry name" value="LolA_like"/>
    <property type="match status" value="1"/>
</dbReference>
<keyword evidence="5" id="KW-1185">Reference proteome</keyword>
<dbReference type="Proteomes" id="UP000190750">
    <property type="component" value="Unassembled WGS sequence"/>
</dbReference>
<dbReference type="RefSeq" id="WP_078365105.1">
    <property type="nucleotide sequence ID" value="NZ_MTJN01000002.1"/>
</dbReference>
<evidence type="ECO:0000256" key="1">
    <source>
        <dbReference type="ARBA" id="ARBA00022729"/>
    </source>
</evidence>
<comment type="caution">
    <text evidence="4">The sequence shown here is derived from an EMBL/GenBank/DDBJ whole genome shotgun (WGS) entry which is preliminary data.</text>
</comment>
<dbReference type="STRING" id="28066.RF819_11480"/>
<evidence type="ECO:0000313" key="4">
    <source>
        <dbReference type="EMBL" id="OOV07268.1"/>
    </source>
</evidence>
<dbReference type="AlphaFoldDB" id="A0A1T1ATH3"/>
<feature type="signal peptide" evidence="2">
    <location>
        <begin position="1"/>
        <end position="21"/>
    </location>
</feature>
<feature type="chain" id="PRO_5012256012" evidence="2">
    <location>
        <begin position="22"/>
        <end position="261"/>
    </location>
</feature>
<dbReference type="Gene3D" id="2.50.20.10">
    <property type="entry name" value="Lipoprotein localisation LolA/LolB/LppX"/>
    <property type="match status" value="1"/>
</dbReference>
<proteinExistence type="predicted"/>
<name>A0A1T1ATH3_RHOFE</name>
<protein>
    <submittedName>
        <fullName evidence="4">Outer membrane lipoprotein-sorting protein</fullName>
    </submittedName>
</protein>
<dbReference type="OrthoDB" id="368800at2"/>
<keyword evidence="1 2" id="KW-0732">Signal</keyword>
<feature type="domain" description="Uncharacterized protein TP-0789" evidence="3">
    <location>
        <begin position="80"/>
        <end position="255"/>
    </location>
</feature>
<reference evidence="4 5" key="1">
    <citation type="submission" date="2017-01" db="EMBL/GenBank/DDBJ databases">
        <title>Genome sequencing of Rhodoferax fermentans JCM 7819.</title>
        <authorList>
            <person name="Kim Y.J."/>
            <person name="Farh M.E.-A."/>
            <person name="Yang D.-C."/>
        </authorList>
    </citation>
    <scope>NUCLEOTIDE SEQUENCE [LARGE SCALE GENOMIC DNA]</scope>
    <source>
        <strain evidence="4 5">JCM 7819</strain>
    </source>
</reference>
<dbReference type="PIRSF" id="PIRSF028205">
    <property type="entry name" value="UCP028205"/>
    <property type="match status" value="1"/>
</dbReference>
<dbReference type="EMBL" id="MTJN01000002">
    <property type="protein sequence ID" value="OOV07268.1"/>
    <property type="molecule type" value="Genomic_DNA"/>
</dbReference>
<dbReference type="InterPro" id="IPR033399">
    <property type="entry name" value="TP_0789-like"/>
</dbReference>